<evidence type="ECO:0000313" key="7">
    <source>
        <dbReference type="Proteomes" id="UP000006813"/>
    </source>
</evidence>
<protein>
    <submittedName>
        <fullName evidence="6">Anthrax toxin receptor-like protein</fullName>
    </submittedName>
</protein>
<dbReference type="EMBL" id="JH165920">
    <property type="protein sequence ID" value="EHA98108.1"/>
    <property type="molecule type" value="Genomic_DNA"/>
</dbReference>
<evidence type="ECO:0000313" key="6">
    <source>
        <dbReference type="EMBL" id="EHA98108.1"/>
    </source>
</evidence>
<accession>G5AM48</accession>
<gene>
    <name evidence="6" type="ORF">GW7_15567</name>
</gene>
<dbReference type="AlphaFoldDB" id="G5AM48"/>
<dbReference type="PANTHER" id="PTHR16059:SF30">
    <property type="entry name" value="GENE, 30083-RELATED"/>
    <property type="match status" value="1"/>
</dbReference>
<name>G5AM48_HETGA</name>
<keyword evidence="2" id="KW-0812">Transmembrane</keyword>
<dbReference type="PANTHER" id="PTHR16059">
    <property type="entry name" value="ANTHRAX TOXIN RECEPTOR"/>
    <property type="match status" value="1"/>
</dbReference>
<dbReference type="Gene3D" id="3.40.50.410">
    <property type="entry name" value="von Willebrand factor, type A domain"/>
    <property type="match status" value="1"/>
</dbReference>
<dbReference type="InterPro" id="IPR036465">
    <property type="entry name" value="vWFA_dom_sf"/>
</dbReference>
<evidence type="ECO:0000256" key="3">
    <source>
        <dbReference type="ARBA" id="ARBA00022729"/>
    </source>
</evidence>
<dbReference type="GO" id="GO:0005886">
    <property type="term" value="C:plasma membrane"/>
    <property type="evidence" value="ECO:0007669"/>
    <property type="project" value="TreeGrafter"/>
</dbReference>
<evidence type="ECO:0000256" key="1">
    <source>
        <dbReference type="ARBA" id="ARBA00004167"/>
    </source>
</evidence>
<comment type="subcellular location">
    <subcellularLocation>
        <location evidence="1">Membrane</location>
        <topology evidence="1">Single-pass membrane protein</topology>
    </subcellularLocation>
</comment>
<keyword evidence="3" id="KW-0732">Signal</keyword>
<reference evidence="6 7" key="1">
    <citation type="journal article" date="2011" name="Nature">
        <title>Genome sequencing reveals insights into physiology and longevity of the naked mole rat.</title>
        <authorList>
            <person name="Kim E.B."/>
            <person name="Fang X."/>
            <person name="Fushan A.A."/>
            <person name="Huang Z."/>
            <person name="Lobanov A.V."/>
            <person name="Han L."/>
            <person name="Marino S.M."/>
            <person name="Sun X."/>
            <person name="Turanov A.A."/>
            <person name="Yang P."/>
            <person name="Yim S.H."/>
            <person name="Zhao X."/>
            <person name="Kasaikina M.V."/>
            <person name="Stoletzki N."/>
            <person name="Peng C."/>
            <person name="Polak P."/>
            <person name="Xiong Z."/>
            <person name="Kiezun A."/>
            <person name="Zhu Y."/>
            <person name="Chen Y."/>
            <person name="Kryukov G.V."/>
            <person name="Zhang Q."/>
            <person name="Peshkin L."/>
            <person name="Yang L."/>
            <person name="Bronson R.T."/>
            <person name="Buffenstein R."/>
            <person name="Wang B."/>
            <person name="Han C."/>
            <person name="Li Q."/>
            <person name="Chen L."/>
            <person name="Zhao W."/>
            <person name="Sunyaev S.R."/>
            <person name="Park T.J."/>
            <person name="Zhang G."/>
            <person name="Wang J."/>
            <person name="Gladyshev V.N."/>
        </authorList>
    </citation>
    <scope>NUCLEOTIDE SEQUENCE [LARGE SCALE GENOMIC DNA]</scope>
</reference>
<evidence type="ECO:0000256" key="5">
    <source>
        <dbReference type="ARBA" id="ARBA00023136"/>
    </source>
</evidence>
<dbReference type="SUPFAM" id="SSF53300">
    <property type="entry name" value="vWA-like"/>
    <property type="match status" value="1"/>
</dbReference>
<dbReference type="InParanoid" id="G5AM48"/>
<keyword evidence="5" id="KW-0472">Membrane</keyword>
<dbReference type="Proteomes" id="UP000006813">
    <property type="component" value="Unassembled WGS sequence"/>
</dbReference>
<dbReference type="GO" id="GO:0004888">
    <property type="term" value="F:transmembrane signaling receptor activity"/>
    <property type="evidence" value="ECO:0007669"/>
    <property type="project" value="TreeGrafter"/>
</dbReference>
<evidence type="ECO:0000256" key="2">
    <source>
        <dbReference type="ARBA" id="ARBA00022692"/>
    </source>
</evidence>
<proteinExistence type="predicted"/>
<evidence type="ECO:0000256" key="4">
    <source>
        <dbReference type="ARBA" id="ARBA00022989"/>
    </source>
</evidence>
<sequence>MLGSGPNLRMSFITYSCKGNIILLLTSDREEIQRGLDRLKYSFPAGFQNLEKAFQKANLQIERANSGGVWVPSTIISVMIRTIDNNLYQEAKVELLGLSDKEEGVFEVKLGFKGLQEVVEPLASKTCAGISSLEEDTVCAGGQWAVFFVGQEQAGVRKEVSTPMSPPLGGTGTFSAPILALLLGSPVGTMGIQVGVLS</sequence>
<organism evidence="6 7">
    <name type="scientific">Heterocephalus glaber</name>
    <name type="common">Naked mole rat</name>
    <dbReference type="NCBI Taxonomy" id="10181"/>
    <lineage>
        <taxon>Eukaryota</taxon>
        <taxon>Metazoa</taxon>
        <taxon>Chordata</taxon>
        <taxon>Craniata</taxon>
        <taxon>Vertebrata</taxon>
        <taxon>Euteleostomi</taxon>
        <taxon>Mammalia</taxon>
        <taxon>Eutheria</taxon>
        <taxon>Euarchontoglires</taxon>
        <taxon>Glires</taxon>
        <taxon>Rodentia</taxon>
        <taxon>Hystricomorpha</taxon>
        <taxon>Bathyergidae</taxon>
        <taxon>Heterocephalus</taxon>
    </lineage>
</organism>
<keyword evidence="4" id="KW-1133">Transmembrane helix</keyword>
<keyword evidence="6" id="KW-0675">Receptor</keyword>
<dbReference type="GO" id="GO:0009986">
    <property type="term" value="C:cell surface"/>
    <property type="evidence" value="ECO:0007669"/>
    <property type="project" value="TreeGrafter"/>
</dbReference>